<reference evidence="2 3" key="1">
    <citation type="submission" date="2024-07" db="EMBL/GenBank/DDBJ databases">
        <title>Chromosome-level genome assembly of the water stick insect Ranatra chinensis (Heteroptera: Nepidae).</title>
        <authorList>
            <person name="Liu X."/>
        </authorList>
    </citation>
    <scope>NUCLEOTIDE SEQUENCE [LARGE SCALE GENOMIC DNA]</scope>
    <source>
        <strain evidence="2">Cailab_2021Rc</strain>
        <tissue evidence="2">Muscle</tissue>
    </source>
</reference>
<organism evidence="2 3">
    <name type="scientific">Ranatra chinensis</name>
    <dbReference type="NCBI Taxonomy" id="642074"/>
    <lineage>
        <taxon>Eukaryota</taxon>
        <taxon>Metazoa</taxon>
        <taxon>Ecdysozoa</taxon>
        <taxon>Arthropoda</taxon>
        <taxon>Hexapoda</taxon>
        <taxon>Insecta</taxon>
        <taxon>Pterygota</taxon>
        <taxon>Neoptera</taxon>
        <taxon>Paraneoptera</taxon>
        <taxon>Hemiptera</taxon>
        <taxon>Heteroptera</taxon>
        <taxon>Panheteroptera</taxon>
        <taxon>Nepomorpha</taxon>
        <taxon>Nepidae</taxon>
        <taxon>Ranatrinae</taxon>
        <taxon>Ranatra</taxon>
    </lineage>
</organism>
<feature type="region of interest" description="Disordered" evidence="1">
    <location>
        <begin position="169"/>
        <end position="204"/>
    </location>
</feature>
<dbReference type="Proteomes" id="UP001558652">
    <property type="component" value="Unassembled WGS sequence"/>
</dbReference>
<comment type="caution">
    <text evidence="2">The sequence shown here is derived from an EMBL/GenBank/DDBJ whole genome shotgun (WGS) entry which is preliminary data.</text>
</comment>
<feature type="compositionally biased region" description="Polar residues" evidence="1">
    <location>
        <begin position="1"/>
        <end position="12"/>
    </location>
</feature>
<dbReference type="AlphaFoldDB" id="A0ABD0YX36"/>
<feature type="compositionally biased region" description="Basic and acidic residues" evidence="1">
    <location>
        <begin position="172"/>
        <end position="187"/>
    </location>
</feature>
<dbReference type="EMBL" id="JBFDAA010000001">
    <property type="protein sequence ID" value="KAL1140525.1"/>
    <property type="molecule type" value="Genomic_DNA"/>
</dbReference>
<protein>
    <submittedName>
        <fullName evidence="2">Uncharacterized protein</fullName>
    </submittedName>
</protein>
<name>A0ABD0YX36_9HEMI</name>
<evidence type="ECO:0000313" key="2">
    <source>
        <dbReference type="EMBL" id="KAL1140525.1"/>
    </source>
</evidence>
<gene>
    <name evidence="2" type="ORF">AAG570_000455</name>
</gene>
<evidence type="ECO:0000313" key="3">
    <source>
        <dbReference type="Proteomes" id="UP001558652"/>
    </source>
</evidence>
<evidence type="ECO:0000256" key="1">
    <source>
        <dbReference type="SAM" id="MobiDB-lite"/>
    </source>
</evidence>
<accession>A0ABD0YX36</accession>
<proteinExistence type="predicted"/>
<feature type="region of interest" description="Disordered" evidence="1">
    <location>
        <begin position="1"/>
        <end position="20"/>
    </location>
</feature>
<keyword evidence="3" id="KW-1185">Reference proteome</keyword>
<sequence length="328" mass="36726">MASKRQNMFQKNKTQETTENARKIGKMHGDRDEFQVIQLRNVDFSSRTSRSEGLLRSVLKERFETCQEVSKNMLRTTDIVTCDLPPFYVFLITKLPKCGAQPECLILTESNPSSPKPFILSSTHPGECGSSMVLSVETGPRAQLSAQLPTRRSPNSNFSQVKMVAKDGVTPGERHVINRPKEAEQARAEQTPRQSQGKQEPLHVPNSLLSDGVALWGTDTCERQELSGRVHCQINQAGNRARESTSTPHQLLRPPARGIPDVGLWKTGKISFPKILENRFSTENIKVSAVTGGLAWLKEEVEEPVDQSARRQPSHRRFMADGPFAWKL</sequence>